<organism evidence="1 2">
    <name type="scientific">Plasmopara halstedii</name>
    <name type="common">Downy mildew of sunflower</name>
    <dbReference type="NCBI Taxonomy" id="4781"/>
    <lineage>
        <taxon>Eukaryota</taxon>
        <taxon>Sar</taxon>
        <taxon>Stramenopiles</taxon>
        <taxon>Oomycota</taxon>
        <taxon>Peronosporomycetes</taxon>
        <taxon>Peronosporales</taxon>
        <taxon>Peronosporaceae</taxon>
        <taxon>Plasmopara</taxon>
    </lineage>
</organism>
<dbReference type="Proteomes" id="UP000054928">
    <property type="component" value="Unassembled WGS sequence"/>
</dbReference>
<reference evidence="2" key="1">
    <citation type="submission" date="2014-09" db="EMBL/GenBank/DDBJ databases">
        <authorList>
            <person name="Sharma Rahul"/>
            <person name="Thines Marco"/>
        </authorList>
    </citation>
    <scope>NUCLEOTIDE SEQUENCE [LARGE SCALE GENOMIC DNA]</scope>
</reference>
<dbReference type="RefSeq" id="XP_024581633.1">
    <property type="nucleotide sequence ID" value="XM_024715989.1"/>
</dbReference>
<name>A0A0P1AW77_PLAHL</name>
<dbReference type="EMBL" id="CCYD01001551">
    <property type="protein sequence ID" value="CEG45264.1"/>
    <property type="molecule type" value="Genomic_DNA"/>
</dbReference>
<proteinExistence type="predicted"/>
<dbReference type="AlphaFoldDB" id="A0A0P1AW77"/>
<sequence length="88" mass="9734">MSSSSSSSSDKSSSPDLSLFCDGSSTLRKIFYTVRFQSLLFINFVPVRASKTCTIRSRQTAVWKRQVARNVPNGSDWSCASAQMLQSD</sequence>
<keyword evidence="2" id="KW-1185">Reference proteome</keyword>
<dbReference type="GeneID" id="36396628"/>
<protein>
    <submittedName>
        <fullName evidence="1">Uncharacterized protein</fullName>
    </submittedName>
</protein>
<evidence type="ECO:0000313" key="1">
    <source>
        <dbReference type="EMBL" id="CEG45264.1"/>
    </source>
</evidence>
<evidence type="ECO:0000313" key="2">
    <source>
        <dbReference type="Proteomes" id="UP000054928"/>
    </source>
</evidence>
<accession>A0A0P1AW77</accession>